<evidence type="ECO:0000313" key="14">
    <source>
        <dbReference type="EMBL" id="OEG15827.1"/>
    </source>
</evidence>
<reference evidence="15" key="1">
    <citation type="submission" date="2016-09" db="EMBL/GenBank/DDBJ databases">
        <authorList>
            <person name="Gulvik C.A."/>
        </authorList>
    </citation>
    <scope>NUCLEOTIDE SEQUENCE [LARGE SCALE GENOMIC DNA]</scope>
    <source>
        <strain evidence="15">LMG 26306</strain>
    </source>
</reference>
<dbReference type="EMBL" id="MIKB01000014">
    <property type="protein sequence ID" value="OEG15827.1"/>
    <property type="molecule type" value="Genomic_DNA"/>
</dbReference>
<name>A0A1E5GT22_9ENTE</name>
<evidence type="ECO:0000256" key="2">
    <source>
        <dbReference type="ARBA" id="ARBA00002786"/>
    </source>
</evidence>
<keyword evidence="8 12" id="KW-0663">Pyridoxal phosphate</keyword>
<evidence type="ECO:0000256" key="8">
    <source>
        <dbReference type="ARBA" id="ARBA00022898"/>
    </source>
</evidence>
<accession>A0A1E5GT22</accession>
<keyword evidence="6 12" id="KW-0028">Amino-acid biosynthesis</keyword>
<sequence>MYNQPNNGFYGNYGGQFVPETLMYAVKELEEVYEASKTDQAFQEELNYYLKQYVGRENPLYFAERLTNYVGGAKIYLKREDLNHTGAHKINNTIGQILLAKKMGKKKVVAETGAGQHGVATATVAALFGMECTIFMGAVDVARQSLNVFRMELLGAKVESVTSGSETLKDAVNEALRFWVANVEDTHYVMGSVLGPHPFPEIVRDYQSIIGIEARRQFLEVENKLPDAVVACVGGGSNAMGIFYPFINDDVALIGVEAAGLGLDTQSHAASINKGKTGVLHGAMMKLLQDDDGQILEAFSISAGLDYPGLGPEHCHLNETQRASYESVTDQEAVAAFKILCQTEGIIPALESSHAISHALKVAKELGGEKQIIVCLSGRGDKDVQQIKELFQQEENQ</sequence>
<evidence type="ECO:0000256" key="11">
    <source>
        <dbReference type="ARBA" id="ARBA00049047"/>
    </source>
</evidence>
<dbReference type="OrthoDB" id="9766131at2"/>
<evidence type="ECO:0000256" key="1">
    <source>
        <dbReference type="ARBA" id="ARBA00001933"/>
    </source>
</evidence>
<organism evidence="14 15">
    <name type="scientific">Enterococcus quebecensis</name>
    <dbReference type="NCBI Taxonomy" id="903983"/>
    <lineage>
        <taxon>Bacteria</taxon>
        <taxon>Bacillati</taxon>
        <taxon>Bacillota</taxon>
        <taxon>Bacilli</taxon>
        <taxon>Lactobacillales</taxon>
        <taxon>Enterococcaceae</taxon>
        <taxon>Enterococcus</taxon>
    </lineage>
</organism>
<dbReference type="GO" id="GO:0004834">
    <property type="term" value="F:tryptophan synthase activity"/>
    <property type="evidence" value="ECO:0007669"/>
    <property type="project" value="UniProtKB-UniRule"/>
</dbReference>
<comment type="caution">
    <text evidence="14">The sequence shown here is derived from an EMBL/GenBank/DDBJ whole genome shotgun (WGS) entry which is preliminary data.</text>
</comment>
<dbReference type="PROSITE" id="PS00168">
    <property type="entry name" value="TRP_SYNTHASE_BETA"/>
    <property type="match status" value="1"/>
</dbReference>
<comment type="pathway">
    <text evidence="3 12">Amino-acid biosynthesis; L-tryptophan biosynthesis; L-tryptophan from chorismate: step 5/5.</text>
</comment>
<feature type="domain" description="Tryptophan synthase beta chain-like PALP" evidence="13">
    <location>
        <begin position="55"/>
        <end position="378"/>
    </location>
</feature>
<dbReference type="InterPro" id="IPR006653">
    <property type="entry name" value="Trp_synth_b_CS"/>
</dbReference>
<evidence type="ECO:0000256" key="5">
    <source>
        <dbReference type="ARBA" id="ARBA00011270"/>
    </source>
</evidence>
<dbReference type="NCBIfam" id="TIGR00263">
    <property type="entry name" value="trpB"/>
    <property type="match status" value="1"/>
</dbReference>
<evidence type="ECO:0000259" key="13">
    <source>
        <dbReference type="Pfam" id="PF00291"/>
    </source>
</evidence>
<evidence type="ECO:0000256" key="3">
    <source>
        <dbReference type="ARBA" id="ARBA00004733"/>
    </source>
</evidence>
<dbReference type="RefSeq" id="WP_069635027.1">
    <property type="nucleotide sequence ID" value="NZ_JXKZ01000012.1"/>
</dbReference>
<evidence type="ECO:0000256" key="7">
    <source>
        <dbReference type="ARBA" id="ARBA00022822"/>
    </source>
</evidence>
<dbReference type="Gene3D" id="3.40.50.1100">
    <property type="match status" value="2"/>
</dbReference>
<evidence type="ECO:0000256" key="12">
    <source>
        <dbReference type="HAMAP-Rule" id="MF_00133"/>
    </source>
</evidence>
<dbReference type="UniPathway" id="UPA00035">
    <property type="reaction ID" value="UER00044"/>
</dbReference>
<comment type="similarity">
    <text evidence="4 12">Belongs to the TrpB family.</text>
</comment>
<gene>
    <name evidence="12" type="primary">trpB</name>
    <name evidence="14" type="ORF">BCR23_06685</name>
</gene>
<dbReference type="FunFam" id="3.40.50.1100:FF:000004">
    <property type="entry name" value="Tryptophan synthase beta chain"/>
    <property type="match status" value="1"/>
</dbReference>
<dbReference type="AlphaFoldDB" id="A0A1E5GT22"/>
<keyword evidence="9 12" id="KW-0057">Aromatic amino acid biosynthesis</keyword>
<evidence type="ECO:0000256" key="4">
    <source>
        <dbReference type="ARBA" id="ARBA00009982"/>
    </source>
</evidence>
<dbReference type="EC" id="4.2.1.20" evidence="12"/>
<dbReference type="SUPFAM" id="SSF53686">
    <property type="entry name" value="Tryptophan synthase beta subunit-like PLP-dependent enzymes"/>
    <property type="match status" value="1"/>
</dbReference>
<proteinExistence type="inferred from homology"/>
<dbReference type="InterPro" id="IPR001926">
    <property type="entry name" value="TrpB-like_PALP"/>
</dbReference>
<dbReference type="InterPro" id="IPR036052">
    <property type="entry name" value="TrpB-like_PALP_sf"/>
</dbReference>
<comment type="function">
    <text evidence="2 12">The beta subunit is responsible for the synthesis of L-tryptophan from indole and L-serine.</text>
</comment>
<feature type="modified residue" description="N6-(pyridoxal phosphate)lysine" evidence="12">
    <location>
        <position position="89"/>
    </location>
</feature>
<dbReference type="Pfam" id="PF00291">
    <property type="entry name" value="PALP"/>
    <property type="match status" value="1"/>
</dbReference>
<dbReference type="PIRSF" id="PIRSF001413">
    <property type="entry name" value="Trp_syn_beta"/>
    <property type="match status" value="1"/>
</dbReference>
<evidence type="ECO:0000256" key="9">
    <source>
        <dbReference type="ARBA" id="ARBA00023141"/>
    </source>
</evidence>
<dbReference type="Proteomes" id="UP000094764">
    <property type="component" value="Unassembled WGS sequence"/>
</dbReference>
<dbReference type="CDD" id="cd06446">
    <property type="entry name" value="Trp-synth_B"/>
    <property type="match status" value="1"/>
</dbReference>
<protein>
    <recommendedName>
        <fullName evidence="12">Tryptophan synthase beta chain</fullName>
        <ecNumber evidence="12">4.2.1.20</ecNumber>
    </recommendedName>
</protein>
<dbReference type="GO" id="GO:0005737">
    <property type="term" value="C:cytoplasm"/>
    <property type="evidence" value="ECO:0007669"/>
    <property type="project" value="TreeGrafter"/>
</dbReference>
<evidence type="ECO:0000313" key="15">
    <source>
        <dbReference type="Proteomes" id="UP000094764"/>
    </source>
</evidence>
<keyword evidence="10 12" id="KW-0456">Lyase</keyword>
<comment type="catalytic activity">
    <reaction evidence="11 12">
        <text>(1S,2R)-1-C-(indol-3-yl)glycerol 3-phosphate + L-serine = D-glyceraldehyde 3-phosphate + L-tryptophan + H2O</text>
        <dbReference type="Rhea" id="RHEA:10532"/>
        <dbReference type="ChEBI" id="CHEBI:15377"/>
        <dbReference type="ChEBI" id="CHEBI:33384"/>
        <dbReference type="ChEBI" id="CHEBI:57912"/>
        <dbReference type="ChEBI" id="CHEBI:58866"/>
        <dbReference type="ChEBI" id="CHEBI:59776"/>
        <dbReference type="EC" id="4.2.1.20"/>
    </reaction>
</comment>
<comment type="subunit">
    <text evidence="5 12">Tetramer of two alpha and two beta chains.</text>
</comment>
<dbReference type="STRING" id="903983.BCR23_06685"/>
<keyword evidence="15" id="KW-1185">Reference proteome</keyword>
<dbReference type="InterPro" id="IPR023026">
    <property type="entry name" value="Trp_synth_beta/beta-like"/>
</dbReference>
<keyword evidence="7 12" id="KW-0822">Tryptophan biosynthesis</keyword>
<dbReference type="InterPro" id="IPR006654">
    <property type="entry name" value="Trp_synth_beta"/>
</dbReference>
<dbReference type="PANTHER" id="PTHR48077">
    <property type="entry name" value="TRYPTOPHAN SYNTHASE-RELATED"/>
    <property type="match status" value="1"/>
</dbReference>
<dbReference type="FunFam" id="3.40.50.1100:FF:000001">
    <property type="entry name" value="Tryptophan synthase beta chain"/>
    <property type="match status" value="1"/>
</dbReference>
<dbReference type="PANTHER" id="PTHR48077:SF3">
    <property type="entry name" value="TRYPTOPHAN SYNTHASE"/>
    <property type="match status" value="1"/>
</dbReference>
<dbReference type="HAMAP" id="MF_00133">
    <property type="entry name" value="Trp_synth_beta"/>
    <property type="match status" value="1"/>
</dbReference>
<evidence type="ECO:0000256" key="10">
    <source>
        <dbReference type="ARBA" id="ARBA00023239"/>
    </source>
</evidence>
<comment type="cofactor">
    <cofactor evidence="1 12">
        <name>pyridoxal 5'-phosphate</name>
        <dbReference type="ChEBI" id="CHEBI:597326"/>
    </cofactor>
</comment>
<evidence type="ECO:0000256" key="6">
    <source>
        <dbReference type="ARBA" id="ARBA00022605"/>
    </source>
</evidence>